<evidence type="ECO:0000256" key="3">
    <source>
        <dbReference type="ARBA" id="ARBA00022989"/>
    </source>
</evidence>
<dbReference type="EMBL" id="JANUHA010000001">
    <property type="protein sequence ID" value="MCS0595258.1"/>
    <property type="molecule type" value="Genomic_DNA"/>
</dbReference>
<name>A0ABT2AGF5_9BURK</name>
<feature type="transmembrane region" description="Helical" evidence="5">
    <location>
        <begin position="78"/>
        <end position="96"/>
    </location>
</feature>
<evidence type="ECO:0000313" key="6">
    <source>
        <dbReference type="EMBL" id="MCS0595258.1"/>
    </source>
</evidence>
<evidence type="ECO:0000256" key="1">
    <source>
        <dbReference type="ARBA" id="ARBA00004141"/>
    </source>
</evidence>
<feature type="transmembrane region" description="Helical" evidence="5">
    <location>
        <begin position="246"/>
        <end position="263"/>
    </location>
</feature>
<comment type="caution">
    <text evidence="6">The sequence shown here is derived from an EMBL/GenBank/DDBJ whole genome shotgun (WGS) entry which is preliminary data.</text>
</comment>
<comment type="similarity">
    <text evidence="5">Belongs to the 4-toluene sulfonate uptake permease (TSUP) (TC 2.A.102) family.</text>
</comment>
<keyword evidence="3 5" id="KW-1133">Transmembrane helix</keyword>
<dbReference type="PANTHER" id="PTHR43483">
    <property type="entry name" value="MEMBRANE TRANSPORTER PROTEIN HI_0806-RELATED"/>
    <property type="match status" value="1"/>
</dbReference>
<keyword evidence="4 5" id="KW-0472">Membrane</keyword>
<gene>
    <name evidence="6" type="ORF">NX780_02750</name>
</gene>
<protein>
    <recommendedName>
        <fullName evidence="5">Probable membrane transporter protein</fullName>
    </recommendedName>
</protein>
<dbReference type="InterPro" id="IPR002781">
    <property type="entry name" value="TM_pro_TauE-like"/>
</dbReference>
<evidence type="ECO:0000313" key="7">
    <source>
        <dbReference type="Proteomes" id="UP001206572"/>
    </source>
</evidence>
<evidence type="ECO:0000256" key="5">
    <source>
        <dbReference type="RuleBase" id="RU363041"/>
    </source>
</evidence>
<feature type="transmembrane region" description="Helical" evidence="5">
    <location>
        <begin position="48"/>
        <end position="66"/>
    </location>
</feature>
<dbReference type="PANTHER" id="PTHR43483:SF3">
    <property type="entry name" value="MEMBRANE TRANSPORTER PROTEIN HI_0806-RELATED"/>
    <property type="match status" value="1"/>
</dbReference>
<dbReference type="Pfam" id="PF01925">
    <property type="entry name" value="TauE"/>
    <property type="match status" value="1"/>
</dbReference>
<feature type="transmembrane region" description="Helical" evidence="5">
    <location>
        <begin position="214"/>
        <end position="234"/>
    </location>
</feature>
<feature type="transmembrane region" description="Helical" evidence="5">
    <location>
        <begin position="6"/>
        <end position="36"/>
    </location>
</feature>
<keyword evidence="2 5" id="KW-0812">Transmembrane</keyword>
<dbReference type="Proteomes" id="UP001206572">
    <property type="component" value="Unassembled WGS sequence"/>
</dbReference>
<sequence length="267" mass="27875">MDVGLIVALLLMGAFGGFAAGLLGIGGGMVLVPFITMIFTARGIAPELTIHMAIATSLATILFTSLSSVRAHHKHGAVLWPVVKLLAPGILIGSWIGPWIGKQMDSSFLAAFFGVFVAFSATQMLVGKKPAASRALPGKPGMFAAGGFIGTLSGIVGAGGGFISVPFMTWCGVRIHNAVATSAALGFPIALSGTISNIWFGWGEPGLPEYALGFIYVPALAIIVLASVIMAPLGARTAHRMPVRRLQKVFAVILYALAAYMFWKAFQ</sequence>
<reference evidence="6 7" key="1">
    <citation type="submission" date="2022-08" db="EMBL/GenBank/DDBJ databases">
        <title>Reclassification of Massilia species as members of the genera Telluria, Duganella, Pseudoduganella, Mokoshia gen. nov. and Zemynaea gen. nov. using orthogonal and non-orthogonal genome-based approaches.</title>
        <authorList>
            <person name="Bowman J.P."/>
        </authorList>
    </citation>
    <scope>NUCLEOTIDE SEQUENCE [LARGE SCALE GENOMIC DNA]</scope>
    <source>
        <strain evidence="6 7">JCM 31661</strain>
    </source>
</reference>
<evidence type="ECO:0000256" key="4">
    <source>
        <dbReference type="ARBA" id="ARBA00023136"/>
    </source>
</evidence>
<proteinExistence type="inferred from homology"/>
<dbReference type="RefSeq" id="WP_258826329.1">
    <property type="nucleotide sequence ID" value="NZ_JANUHA010000001.1"/>
</dbReference>
<comment type="subcellular location">
    <subcellularLocation>
        <location evidence="5">Cell membrane</location>
        <topology evidence="5">Multi-pass membrane protein</topology>
    </subcellularLocation>
    <subcellularLocation>
        <location evidence="1">Membrane</location>
        <topology evidence="1">Multi-pass membrane protein</topology>
    </subcellularLocation>
</comment>
<keyword evidence="5" id="KW-1003">Cell membrane</keyword>
<evidence type="ECO:0000256" key="2">
    <source>
        <dbReference type="ARBA" id="ARBA00022692"/>
    </source>
</evidence>
<keyword evidence="7" id="KW-1185">Reference proteome</keyword>
<organism evidence="6 7">
    <name type="scientific">Massilia agri</name>
    <dbReference type="NCBI Taxonomy" id="1886785"/>
    <lineage>
        <taxon>Bacteria</taxon>
        <taxon>Pseudomonadati</taxon>
        <taxon>Pseudomonadota</taxon>
        <taxon>Betaproteobacteria</taxon>
        <taxon>Burkholderiales</taxon>
        <taxon>Oxalobacteraceae</taxon>
        <taxon>Telluria group</taxon>
        <taxon>Massilia</taxon>
    </lineage>
</organism>
<feature type="transmembrane region" description="Helical" evidence="5">
    <location>
        <begin position="146"/>
        <end position="167"/>
    </location>
</feature>
<feature type="transmembrane region" description="Helical" evidence="5">
    <location>
        <begin position="108"/>
        <end position="126"/>
    </location>
</feature>
<feature type="transmembrane region" description="Helical" evidence="5">
    <location>
        <begin position="179"/>
        <end position="202"/>
    </location>
</feature>
<accession>A0ABT2AGF5</accession>